<organism evidence="4 5">
    <name type="scientific">Esox lucius</name>
    <name type="common">Northern pike</name>
    <dbReference type="NCBI Taxonomy" id="8010"/>
    <lineage>
        <taxon>Eukaryota</taxon>
        <taxon>Metazoa</taxon>
        <taxon>Chordata</taxon>
        <taxon>Craniata</taxon>
        <taxon>Vertebrata</taxon>
        <taxon>Euteleostomi</taxon>
        <taxon>Actinopterygii</taxon>
        <taxon>Neopterygii</taxon>
        <taxon>Teleostei</taxon>
        <taxon>Protacanthopterygii</taxon>
        <taxon>Esociformes</taxon>
        <taxon>Esocidae</taxon>
        <taxon>Esox</taxon>
    </lineage>
</organism>
<feature type="compositionally biased region" description="Polar residues" evidence="1">
    <location>
        <begin position="340"/>
        <end position="351"/>
    </location>
</feature>
<feature type="region of interest" description="Disordered" evidence="1">
    <location>
        <begin position="258"/>
        <end position="397"/>
    </location>
</feature>
<dbReference type="InterPro" id="IPR027267">
    <property type="entry name" value="AH/BAR_dom_sf"/>
</dbReference>
<feature type="domain" description="WH2" evidence="2">
    <location>
        <begin position="693"/>
        <end position="710"/>
    </location>
</feature>
<accession>A0A6Q2XDG9</accession>
<dbReference type="GO" id="GO:0005737">
    <property type="term" value="C:cytoplasm"/>
    <property type="evidence" value="ECO:0007669"/>
    <property type="project" value="UniProtKB-SubCell"/>
</dbReference>
<dbReference type="GO" id="GO:0007009">
    <property type="term" value="P:plasma membrane organization"/>
    <property type="evidence" value="ECO:0007669"/>
    <property type="project" value="InterPro"/>
</dbReference>
<dbReference type="SUPFAM" id="SSF103657">
    <property type="entry name" value="BAR/IMD domain-like"/>
    <property type="match status" value="1"/>
</dbReference>
<reference evidence="4" key="3">
    <citation type="submission" date="2025-08" db="UniProtKB">
        <authorList>
            <consortium name="Ensembl"/>
        </authorList>
    </citation>
    <scope>IDENTIFICATION</scope>
</reference>
<feature type="region of interest" description="Disordered" evidence="1">
    <location>
        <begin position="537"/>
        <end position="565"/>
    </location>
</feature>
<dbReference type="CDD" id="cd22060">
    <property type="entry name" value="WH2_MTSS1"/>
    <property type="match status" value="1"/>
</dbReference>
<dbReference type="InterPro" id="IPR003124">
    <property type="entry name" value="WH2_dom"/>
</dbReference>
<dbReference type="GeneTree" id="ENSGT00950000183156"/>
<dbReference type="InterPro" id="IPR013606">
    <property type="entry name" value="I-BAR_dom"/>
</dbReference>
<dbReference type="PROSITE" id="PS51338">
    <property type="entry name" value="IMD"/>
    <property type="match status" value="1"/>
</dbReference>
<dbReference type="PANTHER" id="PTHR15708">
    <property type="entry name" value="ACTIN BUNDLING/MISSING IN METASTASIS-RELATED"/>
    <property type="match status" value="1"/>
</dbReference>
<dbReference type="Ensembl" id="ENSELUT00000056007.2">
    <property type="protein sequence ID" value="ENSELUP00000051548.2"/>
    <property type="gene ID" value="ENSELUG00000020120.3"/>
</dbReference>
<evidence type="ECO:0008006" key="6">
    <source>
        <dbReference type="Google" id="ProtNLM"/>
    </source>
</evidence>
<feature type="compositionally biased region" description="Polar residues" evidence="1">
    <location>
        <begin position="292"/>
        <end position="307"/>
    </location>
</feature>
<feature type="compositionally biased region" description="Low complexity" evidence="1">
    <location>
        <begin position="321"/>
        <end position="339"/>
    </location>
</feature>
<reference evidence="4" key="4">
    <citation type="submission" date="2025-09" db="UniProtKB">
        <authorList>
            <consortium name="Ensembl"/>
        </authorList>
    </citation>
    <scope>IDENTIFICATION</scope>
</reference>
<feature type="domain" description="IMD" evidence="3">
    <location>
        <begin position="48"/>
        <end position="254"/>
    </location>
</feature>
<feature type="compositionally biased region" description="Low complexity" evidence="1">
    <location>
        <begin position="439"/>
        <end position="451"/>
    </location>
</feature>
<reference evidence="4" key="2">
    <citation type="submission" date="2020-02" db="EMBL/GenBank/DDBJ databases">
        <title>Esox lucius (northern pike) genome, fEsoLuc1, primary haplotype.</title>
        <authorList>
            <person name="Myers G."/>
            <person name="Karagic N."/>
            <person name="Meyer A."/>
            <person name="Pippel M."/>
            <person name="Reichard M."/>
            <person name="Winkler S."/>
            <person name="Tracey A."/>
            <person name="Sims Y."/>
            <person name="Howe K."/>
            <person name="Rhie A."/>
            <person name="Formenti G."/>
            <person name="Durbin R."/>
            <person name="Fedrigo O."/>
            <person name="Jarvis E.D."/>
        </authorList>
    </citation>
    <scope>NUCLEOTIDE SEQUENCE [LARGE SCALE GENOMIC DNA]</scope>
</reference>
<dbReference type="AlphaFoldDB" id="A0A6Q2XDG9"/>
<evidence type="ECO:0000256" key="1">
    <source>
        <dbReference type="SAM" id="MobiDB-lite"/>
    </source>
</evidence>
<feature type="region of interest" description="Disordered" evidence="1">
    <location>
        <begin position="130"/>
        <end position="163"/>
    </location>
</feature>
<dbReference type="Pfam" id="PF08397">
    <property type="entry name" value="IMD"/>
    <property type="match status" value="1"/>
</dbReference>
<dbReference type="PANTHER" id="PTHR15708:SF8">
    <property type="entry name" value="PROTEIN MTSS 2"/>
    <property type="match status" value="1"/>
</dbReference>
<dbReference type="Proteomes" id="UP000265140">
    <property type="component" value="Chromosome 2"/>
</dbReference>
<evidence type="ECO:0000313" key="5">
    <source>
        <dbReference type="Proteomes" id="UP000265140"/>
    </source>
</evidence>
<dbReference type="GO" id="GO:0003779">
    <property type="term" value="F:actin binding"/>
    <property type="evidence" value="ECO:0007669"/>
    <property type="project" value="UniProtKB-KW"/>
</dbReference>
<feature type="region of interest" description="Disordered" evidence="1">
    <location>
        <begin position="666"/>
        <end position="696"/>
    </location>
</feature>
<dbReference type="Gene3D" id="1.20.1270.60">
    <property type="entry name" value="Arfaptin homology (AH) domain/BAR domain"/>
    <property type="match status" value="1"/>
</dbReference>
<feature type="compositionally biased region" description="Basic and acidic residues" evidence="1">
    <location>
        <begin position="366"/>
        <end position="378"/>
    </location>
</feature>
<proteinExistence type="predicted"/>
<keyword evidence="5" id="KW-1185">Reference proteome</keyword>
<dbReference type="GO" id="GO:0009898">
    <property type="term" value="C:cytoplasmic side of plasma membrane"/>
    <property type="evidence" value="ECO:0007669"/>
    <property type="project" value="TreeGrafter"/>
</dbReference>
<feature type="compositionally biased region" description="Polar residues" evidence="1">
    <location>
        <begin position="452"/>
        <end position="461"/>
    </location>
</feature>
<dbReference type="PROSITE" id="PS51082">
    <property type="entry name" value="WH2"/>
    <property type="match status" value="1"/>
</dbReference>
<dbReference type="Bgee" id="ENSELUG00000020120">
    <property type="expression patterns" value="Expressed in brain and 15 other cell types or tissues"/>
</dbReference>
<feature type="compositionally biased region" description="Pro residues" evidence="1">
    <location>
        <begin position="672"/>
        <end position="685"/>
    </location>
</feature>
<evidence type="ECO:0000259" key="3">
    <source>
        <dbReference type="PROSITE" id="PS51338"/>
    </source>
</evidence>
<dbReference type="GO" id="GO:0015629">
    <property type="term" value="C:actin cytoskeleton"/>
    <property type="evidence" value="ECO:0007669"/>
    <property type="project" value="TreeGrafter"/>
</dbReference>
<evidence type="ECO:0000259" key="2">
    <source>
        <dbReference type="PROSITE" id="PS51082"/>
    </source>
</evidence>
<dbReference type="GO" id="GO:0030031">
    <property type="term" value="P:cell projection assembly"/>
    <property type="evidence" value="ECO:0007669"/>
    <property type="project" value="TreeGrafter"/>
</dbReference>
<dbReference type="Pfam" id="PF02205">
    <property type="entry name" value="WH2"/>
    <property type="match status" value="1"/>
</dbReference>
<evidence type="ECO:0000313" key="4">
    <source>
        <dbReference type="Ensembl" id="ENSELUP00000051548.2"/>
    </source>
</evidence>
<name>A0A6Q2XDG9_ESOLU</name>
<dbReference type="CDD" id="cd07643">
    <property type="entry name" value="I-BAR_IMD_MIM"/>
    <property type="match status" value="1"/>
</dbReference>
<reference evidence="5" key="1">
    <citation type="journal article" date="2014" name="PLoS ONE">
        <title>The genome and linkage map of the northern pike (Esox lucius): conserved synteny revealed between the salmonid sister group and the Neoteleostei.</title>
        <authorList>
            <person name="Rondeau E.B."/>
            <person name="Minkley D.R."/>
            <person name="Leong J.S."/>
            <person name="Messmer A.M."/>
            <person name="Jantzen J.R."/>
            <person name="von Schalburg K.R."/>
            <person name="Lemon C."/>
            <person name="Bird N.H."/>
            <person name="Koop B.F."/>
        </authorList>
    </citation>
    <scope>NUCLEOTIDE SEQUENCE</scope>
</reference>
<sequence>MDLVNMETVEKECGALGGLFQAIVNDMKVALVCSLPVMCVLVCSVSTLRTTVLAAVAFLDAFQKVADMATNTRGATRDIGSALTRMCMRHRSIEAKLRHFTNALMESLINPLQDRIEDWKKNANQLDKDHAKEYKRSRHEIKKKSSDTMKLQKKARKGRGDLQPQLDSAMQDVNDMYLLMEETEKQAVRRALVEERGRFCSFIGFLQPVVNGEIAMLGEITHLQAIIDDLTVLTTDPHKLPPASEQVIKDLKGSDYSWSYQTPPSSPSSSGSRKSSMCSLAQPPPGGAHRLSSVSSHDSGFISQDANVYSKPPSPMPSDITSQKSSSSASSEASETCQSVSECNSPTTDWSKTGPYEQPLAATLQRRKEPLDRLRESEVSPSAQGYTGAHPDDGQRTRMTPATIAAKHGEEVSPAASDLAMVLTRGLSMEQQKSHRDSLQYSSGYSTQTTTPSCSEDTIPSQGSDFDCYSVNGDAEGEASTDFDKSSTIPRHSNIAQNYRRMIQTKRPASTAGLPCGAQGGMHTGGGGGGTPGTATIRRTPSTKPGVRRTLSNAGPIPIRPPIVPVKTPTVPDAPGGYPGPPARVGSEECVFYVADDASPNALEYVKASPKRLSLPNTAWGSGGGLEMSVYTQQVGSEEDQMIAANRHSLVEKIGELVASAHALGEGQFPFPNLPDDPPPGPAPEQDPQAPGSGTDVLVSIRRGVRLRKTVSNDRSAPRIL</sequence>
<dbReference type="InterPro" id="IPR030127">
    <property type="entry name" value="MTSS1/MTSS2"/>
</dbReference>
<dbReference type="GO" id="GO:0005543">
    <property type="term" value="F:phospholipid binding"/>
    <property type="evidence" value="ECO:0007669"/>
    <property type="project" value="TreeGrafter"/>
</dbReference>
<feature type="region of interest" description="Disordered" evidence="1">
    <location>
        <begin position="430"/>
        <end position="461"/>
    </location>
</feature>
<feature type="compositionally biased region" description="Low complexity" evidence="1">
    <location>
        <begin position="258"/>
        <end position="279"/>
    </location>
</feature>
<protein>
    <recommendedName>
        <fullName evidence="6">IMD domain-containing protein</fullName>
    </recommendedName>
</protein>